<geneLocation type="plastid" evidence="1"/>
<evidence type="ECO:0000313" key="1">
    <source>
        <dbReference type="EMBL" id="QQP00349.1"/>
    </source>
</evidence>
<protein>
    <submittedName>
        <fullName evidence="1">Conserved hypothetical chloroplast protein Ycf12</fullName>
    </submittedName>
</protein>
<keyword evidence="1" id="KW-0934">Plastid</keyword>
<accession>A0A7U3TX69</accession>
<gene>
    <name evidence="1" type="primary">ycf12</name>
</gene>
<organism evidence="1">
    <name type="scientific">Selaginella pallidissima</name>
    <dbReference type="NCBI Taxonomy" id="1715389"/>
    <lineage>
        <taxon>Eukaryota</taxon>
        <taxon>Viridiplantae</taxon>
        <taxon>Streptophyta</taxon>
        <taxon>Embryophyta</taxon>
        <taxon>Tracheophyta</taxon>
        <taxon>Lycopodiopsida</taxon>
        <taxon>Selaginellales</taxon>
        <taxon>Selaginellaceae</taxon>
        <taxon>Selaginella</taxon>
    </lineage>
</organism>
<reference evidence="1" key="1">
    <citation type="journal article" date="2021" name="Plant J.">
        <title>Distinctive evolutionary pattern of organelle genomes linked to the nuclear genome in Selaginellaceae.</title>
        <authorList>
            <person name="Kang J.-S."/>
            <person name="Zhang H.-R."/>
            <person name="Wang Y.-R."/>
            <person name="Liang S.-Q."/>
            <person name="Mao Z.-Y."/>
            <person name="Zhang X.-C."/>
            <person name="Xiang Q.-P."/>
        </authorList>
    </citation>
    <scope>NUCLEOTIDE SEQUENCE</scope>
    <source>
        <strain evidence="1">110-kb</strain>
    </source>
</reference>
<dbReference type="EMBL" id="MK293728">
    <property type="protein sequence ID" value="QQP00349.1"/>
    <property type="molecule type" value="Genomic_DNA"/>
</dbReference>
<proteinExistence type="predicted"/>
<sequence>MSLFGSYCAAYCFSSGRCVASGLSVIAWLAASPKG</sequence>
<dbReference type="AlphaFoldDB" id="A0A7U3TX69"/>
<name>A0A7U3TX69_9TRAC</name>